<protein>
    <recommendedName>
        <fullName evidence="3">DUF3467 domain-containing protein</fullName>
    </recommendedName>
</protein>
<gene>
    <name evidence="1" type="ORF">A2866_00310</name>
</gene>
<dbReference type="Proteomes" id="UP000177026">
    <property type="component" value="Unassembled WGS sequence"/>
</dbReference>
<dbReference type="AlphaFoldDB" id="A0A1F7GJK1"/>
<evidence type="ECO:0000313" key="2">
    <source>
        <dbReference type="Proteomes" id="UP000177026"/>
    </source>
</evidence>
<name>A0A1F7GJK1_9BACT</name>
<evidence type="ECO:0000313" key="1">
    <source>
        <dbReference type="EMBL" id="OGK19035.1"/>
    </source>
</evidence>
<reference evidence="1 2" key="1">
    <citation type="journal article" date="2016" name="Nat. Commun.">
        <title>Thousands of microbial genomes shed light on interconnected biogeochemical processes in an aquifer system.</title>
        <authorList>
            <person name="Anantharaman K."/>
            <person name="Brown C.T."/>
            <person name="Hug L.A."/>
            <person name="Sharon I."/>
            <person name="Castelle C.J."/>
            <person name="Probst A.J."/>
            <person name="Thomas B.C."/>
            <person name="Singh A."/>
            <person name="Wilkins M.J."/>
            <person name="Karaoz U."/>
            <person name="Brodie E.L."/>
            <person name="Williams K.H."/>
            <person name="Hubbard S.S."/>
            <person name="Banfield J.F."/>
        </authorList>
    </citation>
    <scope>NUCLEOTIDE SEQUENCE [LARGE SCALE GENOMIC DNA]</scope>
</reference>
<proteinExistence type="predicted"/>
<evidence type="ECO:0008006" key="3">
    <source>
        <dbReference type="Google" id="ProtNLM"/>
    </source>
</evidence>
<sequence length="97" mass="10780">MNDNQNRPPIPIPPRTPQGNLNINIDTTPVFYIDVVNWQISADDAVILNFGQKILGSNQAKIVSRVAVTRKFAHHFFNELAKNLALTEAQGQIGKKS</sequence>
<dbReference type="EMBL" id="MFZI01000058">
    <property type="protein sequence ID" value="OGK19035.1"/>
    <property type="molecule type" value="Genomic_DNA"/>
</dbReference>
<organism evidence="1 2">
    <name type="scientific">Candidatus Roizmanbacteria bacterium RIFCSPHIGHO2_01_FULL_39_8</name>
    <dbReference type="NCBI Taxonomy" id="1802033"/>
    <lineage>
        <taxon>Bacteria</taxon>
        <taxon>Candidatus Roizmaniibacteriota</taxon>
    </lineage>
</organism>
<accession>A0A1F7GJK1</accession>
<comment type="caution">
    <text evidence="1">The sequence shown here is derived from an EMBL/GenBank/DDBJ whole genome shotgun (WGS) entry which is preliminary data.</text>
</comment>